<protein>
    <submittedName>
        <fullName evidence="2">Uncharacterized protein</fullName>
    </submittedName>
</protein>
<dbReference type="Proteomes" id="UP001153269">
    <property type="component" value="Unassembled WGS sequence"/>
</dbReference>
<dbReference type="EMBL" id="CADEAL010004393">
    <property type="protein sequence ID" value="CAB1458565.1"/>
    <property type="molecule type" value="Genomic_DNA"/>
</dbReference>
<sequence length="101" mass="11191">MRDGGRRWSPGLCSNPRRDNNEAGLSQNAPVVPSARGGKEENEQSQLHHATKPAMAICSHGINRRRALPVRWKSESWTCANLCSKLSPDARGSQRTTRVQN</sequence>
<name>A0A9N7ZBT4_PLEPL</name>
<organism evidence="2 3">
    <name type="scientific">Pleuronectes platessa</name>
    <name type="common">European plaice</name>
    <dbReference type="NCBI Taxonomy" id="8262"/>
    <lineage>
        <taxon>Eukaryota</taxon>
        <taxon>Metazoa</taxon>
        <taxon>Chordata</taxon>
        <taxon>Craniata</taxon>
        <taxon>Vertebrata</taxon>
        <taxon>Euteleostomi</taxon>
        <taxon>Actinopterygii</taxon>
        <taxon>Neopterygii</taxon>
        <taxon>Teleostei</taxon>
        <taxon>Neoteleostei</taxon>
        <taxon>Acanthomorphata</taxon>
        <taxon>Carangaria</taxon>
        <taxon>Pleuronectiformes</taxon>
        <taxon>Pleuronectoidei</taxon>
        <taxon>Pleuronectidae</taxon>
        <taxon>Pleuronectes</taxon>
    </lineage>
</organism>
<reference evidence="2" key="1">
    <citation type="submission" date="2020-03" db="EMBL/GenBank/DDBJ databases">
        <authorList>
            <person name="Weist P."/>
        </authorList>
    </citation>
    <scope>NUCLEOTIDE SEQUENCE</scope>
</reference>
<dbReference type="AlphaFoldDB" id="A0A9N7ZBT4"/>
<accession>A0A9N7ZBT4</accession>
<evidence type="ECO:0000313" key="3">
    <source>
        <dbReference type="Proteomes" id="UP001153269"/>
    </source>
</evidence>
<gene>
    <name evidence="2" type="ORF">PLEPLA_LOCUS46395</name>
</gene>
<proteinExistence type="predicted"/>
<comment type="caution">
    <text evidence="2">The sequence shown here is derived from an EMBL/GenBank/DDBJ whole genome shotgun (WGS) entry which is preliminary data.</text>
</comment>
<evidence type="ECO:0000313" key="2">
    <source>
        <dbReference type="EMBL" id="CAB1458565.1"/>
    </source>
</evidence>
<keyword evidence="3" id="KW-1185">Reference proteome</keyword>
<evidence type="ECO:0000256" key="1">
    <source>
        <dbReference type="SAM" id="MobiDB-lite"/>
    </source>
</evidence>
<feature type="region of interest" description="Disordered" evidence="1">
    <location>
        <begin position="1"/>
        <end position="52"/>
    </location>
</feature>